<evidence type="ECO:0000313" key="2">
    <source>
        <dbReference type="Proteomes" id="UP000275232"/>
    </source>
</evidence>
<comment type="caution">
    <text evidence="1">The sequence shown here is derived from an EMBL/GenBank/DDBJ whole genome shotgun (WGS) entry which is preliminary data.</text>
</comment>
<protein>
    <submittedName>
        <fullName evidence="1">DUF1810 domain-containing protein</fullName>
    </submittedName>
</protein>
<dbReference type="Proteomes" id="UP000275232">
    <property type="component" value="Unassembled WGS sequence"/>
</dbReference>
<dbReference type="EMBL" id="RPFZ01000001">
    <property type="protein sequence ID" value="RPF72209.1"/>
    <property type="molecule type" value="Genomic_DNA"/>
</dbReference>
<name>A0A3N5CZQ1_9SPHN</name>
<dbReference type="InterPro" id="IPR036287">
    <property type="entry name" value="Rv1873-like_sf"/>
</dbReference>
<dbReference type="SUPFAM" id="SSF140736">
    <property type="entry name" value="Rv1873-like"/>
    <property type="match status" value="1"/>
</dbReference>
<sequence length="141" mass="15550">MSGSDLDRFVRAQAGVYGTALAELRGGEKRTHWMWFVFPQILGLGHSQNARLYAIADAEEARAYLDHELLGPRLRECTAAMLAWSGERTPLQILGPIDALKFHSSMTLFDAASGDEAFNKALDCFYNGKRDRATLDALGEG</sequence>
<dbReference type="InterPro" id="IPR014937">
    <property type="entry name" value="DUF1810"/>
</dbReference>
<dbReference type="PIRSF" id="PIRSF008546">
    <property type="entry name" value="UCP008546"/>
    <property type="match status" value="1"/>
</dbReference>
<accession>A0A3N5CZQ1</accession>
<dbReference type="Gene3D" id="1.25.40.380">
    <property type="entry name" value="Protein of unknown function DUF1810"/>
    <property type="match status" value="1"/>
</dbReference>
<organism evidence="1 2">
    <name type="scientific">Aurantiacibacter spongiae</name>
    <dbReference type="NCBI Taxonomy" id="2488860"/>
    <lineage>
        <taxon>Bacteria</taxon>
        <taxon>Pseudomonadati</taxon>
        <taxon>Pseudomonadota</taxon>
        <taxon>Alphaproteobacteria</taxon>
        <taxon>Sphingomonadales</taxon>
        <taxon>Erythrobacteraceae</taxon>
        <taxon>Aurantiacibacter</taxon>
    </lineage>
</organism>
<evidence type="ECO:0000313" key="1">
    <source>
        <dbReference type="EMBL" id="RPF72209.1"/>
    </source>
</evidence>
<dbReference type="OrthoDB" id="9801870at2"/>
<keyword evidence="2" id="KW-1185">Reference proteome</keyword>
<dbReference type="AlphaFoldDB" id="A0A3N5CZQ1"/>
<reference evidence="1 2" key="1">
    <citation type="submission" date="2018-11" db="EMBL/GenBank/DDBJ databases">
        <title>Erythrobacter spongiae sp. nov., isolated from a marine sponge.</title>
        <authorList>
            <person name="Zhuang L."/>
            <person name="Luo L."/>
        </authorList>
    </citation>
    <scope>NUCLEOTIDE SEQUENCE [LARGE SCALE GENOMIC DNA]</scope>
    <source>
        <strain evidence="1 2">HN-E23</strain>
    </source>
</reference>
<gene>
    <name evidence="1" type="ORF">EG799_11690</name>
</gene>
<dbReference type="Pfam" id="PF08837">
    <property type="entry name" value="DUF1810"/>
    <property type="match status" value="1"/>
</dbReference>
<proteinExistence type="predicted"/>
<dbReference type="RefSeq" id="WP_123881402.1">
    <property type="nucleotide sequence ID" value="NZ_RPFZ01000001.1"/>
</dbReference>